<dbReference type="InterPro" id="IPR005586">
    <property type="entry name" value="ABC_trans_aux"/>
</dbReference>
<evidence type="ECO:0000259" key="1">
    <source>
        <dbReference type="Pfam" id="PF03886"/>
    </source>
</evidence>
<protein>
    <recommendedName>
        <fullName evidence="1">ABC-type transport auxiliary lipoprotein component domain-containing protein</fullName>
    </recommendedName>
</protein>
<evidence type="ECO:0000313" key="3">
    <source>
        <dbReference type="Proteomes" id="UP000037530"/>
    </source>
</evidence>
<organism evidence="2 3">
    <name type="scientific">Vibrio hepatarius</name>
    <dbReference type="NCBI Taxonomy" id="171383"/>
    <lineage>
        <taxon>Bacteria</taxon>
        <taxon>Pseudomonadati</taxon>
        <taxon>Pseudomonadota</taxon>
        <taxon>Gammaproteobacteria</taxon>
        <taxon>Vibrionales</taxon>
        <taxon>Vibrionaceae</taxon>
        <taxon>Vibrio</taxon>
        <taxon>Vibrio oreintalis group</taxon>
    </lineage>
</organism>
<name>A0A0M0I5G6_9VIBR</name>
<dbReference type="RefSeq" id="WP_053407428.1">
    <property type="nucleotide sequence ID" value="NZ_DAIPHI010000063.1"/>
</dbReference>
<comment type="caution">
    <text evidence="2">The sequence shown here is derived from an EMBL/GenBank/DDBJ whole genome shotgun (WGS) entry which is preliminary data.</text>
</comment>
<dbReference type="PROSITE" id="PS51257">
    <property type="entry name" value="PROKAR_LIPOPROTEIN"/>
    <property type="match status" value="1"/>
</dbReference>
<dbReference type="AlphaFoldDB" id="A0A0M0I5G6"/>
<dbReference type="Proteomes" id="UP000037530">
    <property type="component" value="Unassembled WGS sequence"/>
</dbReference>
<dbReference type="SUPFAM" id="SSF159594">
    <property type="entry name" value="XCC0632-like"/>
    <property type="match status" value="1"/>
</dbReference>
<keyword evidence="3" id="KW-1185">Reference proteome</keyword>
<dbReference type="Gene3D" id="3.40.50.10610">
    <property type="entry name" value="ABC-type transport auxiliary lipoprotein component"/>
    <property type="match status" value="1"/>
</dbReference>
<sequence length="187" mass="20973">MKKWALIVFAALAGCSSTEQSTQLYLLPQAETVQNEVAQPSKPLLVVRNIDIADYLNESSLVYRTSDTQVVKAKYNRWAESLSEQLNQRIVNDLRHKQTKYWPVKMSSVVKQTEQAKLQLNLQRFNGSYTGNAELSGVWSMIDGQGQVVYSQPFNLTVPLQEEGYASLVEALSQGVDQLTTKIADTL</sequence>
<dbReference type="EMBL" id="LHPI01000001">
    <property type="protein sequence ID" value="KOO09173.1"/>
    <property type="molecule type" value="Genomic_DNA"/>
</dbReference>
<dbReference type="OrthoDB" id="5600407at2"/>
<accession>A0A0M0I5G6</accession>
<gene>
    <name evidence="2" type="ORF">AKJ31_02085</name>
</gene>
<proteinExistence type="predicted"/>
<feature type="domain" description="ABC-type transport auxiliary lipoprotein component" evidence="1">
    <location>
        <begin position="25"/>
        <end position="184"/>
    </location>
</feature>
<dbReference type="PATRIC" id="fig|171383.3.peg.433"/>
<dbReference type="Pfam" id="PF03886">
    <property type="entry name" value="ABC_trans_aux"/>
    <property type="match status" value="1"/>
</dbReference>
<evidence type="ECO:0000313" key="2">
    <source>
        <dbReference type="EMBL" id="KOO09173.1"/>
    </source>
</evidence>
<dbReference type="STRING" id="171383.AKJ31_02085"/>
<reference evidence="3" key="1">
    <citation type="submission" date="2015-08" db="EMBL/GenBank/DDBJ databases">
        <title>Vibrio galatheae sp. nov., a novel member of the Vibrionaceae family isolated from the Solomon Islands.</title>
        <authorList>
            <person name="Giubergia S."/>
            <person name="Machado H."/>
            <person name="Mateiu R.V."/>
            <person name="Gram L."/>
        </authorList>
    </citation>
    <scope>NUCLEOTIDE SEQUENCE [LARGE SCALE GENOMIC DNA]</scope>
    <source>
        <strain evidence="3">DSM 19134</strain>
    </source>
</reference>